<dbReference type="Proteomes" id="UP000029462">
    <property type="component" value="Unassembled WGS sequence"/>
</dbReference>
<accession>A0A090V3L7</accession>
<comment type="caution">
    <text evidence="1">The sequence shown here is derived from an EMBL/GenBank/DDBJ whole genome shotgun (WGS) entry which is preliminary data.</text>
</comment>
<sequence length="86" mass="9455">MGLPERTGSFAYWLMTSPSSFMLDASLGFHAAERYMFCLITRGNSNTGIGKKVLQQAALVLLSVSTPNFFLNECFKGHKGVILPTH</sequence>
<protein>
    <submittedName>
        <fullName evidence="1">Uncharacterized protein</fullName>
    </submittedName>
</protein>
<evidence type="ECO:0000313" key="2">
    <source>
        <dbReference type="Proteomes" id="UP000029462"/>
    </source>
</evidence>
<evidence type="ECO:0000313" key="1">
    <source>
        <dbReference type="EMBL" id="GAL59465.1"/>
    </source>
</evidence>
<reference evidence="1 2" key="1">
    <citation type="submission" date="2014-09" db="EMBL/GenBank/DDBJ databases">
        <title>Whole genome shotgun sequence of Escherichia vulneris NBRC 102420.</title>
        <authorList>
            <person name="Yoshida Y."/>
            <person name="Hosoyama A."/>
            <person name="Tsuchikane K."/>
            <person name="Ohji S."/>
            <person name="Ichikawa N."/>
            <person name="Kimura A."/>
            <person name="Yamazoe A."/>
            <person name="Ezaki T."/>
            <person name="Fujita N."/>
        </authorList>
    </citation>
    <scope>NUCLEOTIDE SEQUENCE [LARGE SCALE GENOMIC DNA]</scope>
    <source>
        <strain evidence="1 2">NBRC 102420</strain>
    </source>
</reference>
<dbReference type="STRING" id="1115515.EV102420_18_00430"/>
<keyword evidence="2" id="KW-1185">Reference proteome</keyword>
<organism evidence="1 2">
    <name type="scientific">Pseudescherichia vulneris NBRC 102420</name>
    <dbReference type="NCBI Taxonomy" id="1115515"/>
    <lineage>
        <taxon>Bacteria</taxon>
        <taxon>Pseudomonadati</taxon>
        <taxon>Pseudomonadota</taxon>
        <taxon>Gammaproteobacteria</taxon>
        <taxon>Enterobacterales</taxon>
        <taxon>Enterobacteriaceae</taxon>
        <taxon>Pseudescherichia</taxon>
    </lineage>
</organism>
<proteinExistence type="predicted"/>
<dbReference type="EMBL" id="BBMZ01000018">
    <property type="protein sequence ID" value="GAL59465.1"/>
    <property type="molecule type" value="Genomic_DNA"/>
</dbReference>
<gene>
    <name evidence="1" type="ORF">EV102420_18_00430</name>
</gene>
<name>A0A090V3L7_PSEVU</name>
<dbReference type="AlphaFoldDB" id="A0A090V3L7"/>